<feature type="compositionally biased region" description="Polar residues" evidence="12">
    <location>
        <begin position="312"/>
        <end position="325"/>
    </location>
</feature>
<dbReference type="AlphaFoldDB" id="A0A6J8DFR2"/>
<keyword evidence="5 11" id="KW-0808">Transferase</keyword>
<dbReference type="Proteomes" id="UP000507470">
    <property type="component" value="Unassembled WGS sequence"/>
</dbReference>
<dbReference type="EMBL" id="CACVKT020007264">
    <property type="protein sequence ID" value="CAC5406839.1"/>
    <property type="molecule type" value="Genomic_DNA"/>
</dbReference>
<evidence type="ECO:0000256" key="6">
    <source>
        <dbReference type="ARBA" id="ARBA00022692"/>
    </source>
</evidence>
<evidence type="ECO:0000259" key="14">
    <source>
        <dbReference type="Pfam" id="PF13733"/>
    </source>
</evidence>
<comment type="pathway">
    <text evidence="2 11">Protein modification; protein glycosylation.</text>
</comment>
<keyword evidence="7 11" id="KW-0735">Signal-anchor</keyword>
<evidence type="ECO:0000256" key="1">
    <source>
        <dbReference type="ARBA" id="ARBA00004606"/>
    </source>
</evidence>
<comment type="similarity">
    <text evidence="3 11">Belongs to the glycosyltransferase 7 family.</text>
</comment>
<gene>
    <name evidence="15" type="ORF">MCOR_40365</name>
</gene>
<evidence type="ECO:0000259" key="13">
    <source>
        <dbReference type="Pfam" id="PF02709"/>
    </source>
</evidence>
<feature type="domain" description="Galactosyltransferase C-terminal" evidence="13">
    <location>
        <begin position="182"/>
        <end position="257"/>
    </location>
</feature>
<evidence type="ECO:0000313" key="16">
    <source>
        <dbReference type="Proteomes" id="UP000507470"/>
    </source>
</evidence>
<dbReference type="Pfam" id="PF13733">
    <property type="entry name" value="Glyco_transf_7N"/>
    <property type="match status" value="1"/>
</dbReference>
<evidence type="ECO:0000256" key="10">
    <source>
        <dbReference type="ARBA" id="ARBA00023180"/>
    </source>
</evidence>
<protein>
    <recommendedName>
        <fullName evidence="11">Beta-1,4-galactosyltransferase</fullName>
        <ecNumber evidence="11">2.4.1.-</ecNumber>
    </recommendedName>
</protein>
<name>A0A6J8DFR2_MYTCO</name>
<keyword evidence="16" id="KW-1185">Reference proteome</keyword>
<dbReference type="Pfam" id="PF02709">
    <property type="entry name" value="Glyco_transf_7C"/>
    <property type="match status" value="1"/>
</dbReference>
<evidence type="ECO:0000313" key="15">
    <source>
        <dbReference type="EMBL" id="CAC5406839.1"/>
    </source>
</evidence>
<dbReference type="OrthoDB" id="10038994at2759"/>
<dbReference type="Gene3D" id="3.90.550.10">
    <property type="entry name" value="Spore Coat Polysaccharide Biosynthesis Protein SpsA, Chain A"/>
    <property type="match status" value="1"/>
</dbReference>
<dbReference type="InterPro" id="IPR029044">
    <property type="entry name" value="Nucleotide-diphossugar_trans"/>
</dbReference>
<keyword evidence="10 11" id="KW-0325">Glycoprotein</keyword>
<accession>A0A6J8DFR2</accession>
<comment type="subcellular location">
    <subcellularLocation>
        <location evidence="1">Membrane</location>
        <topology evidence="1">Single-pass type II membrane protein</topology>
    </subcellularLocation>
</comment>
<dbReference type="EC" id="2.4.1.-" evidence="11"/>
<evidence type="ECO:0000256" key="2">
    <source>
        <dbReference type="ARBA" id="ARBA00004922"/>
    </source>
</evidence>
<evidence type="ECO:0000256" key="7">
    <source>
        <dbReference type="ARBA" id="ARBA00022968"/>
    </source>
</evidence>
<dbReference type="InterPro" id="IPR027791">
    <property type="entry name" value="Galactosyl_T_C"/>
</dbReference>
<evidence type="ECO:0000256" key="3">
    <source>
        <dbReference type="ARBA" id="ARBA00005735"/>
    </source>
</evidence>
<dbReference type="InterPro" id="IPR003859">
    <property type="entry name" value="Galactosyl_T"/>
</dbReference>
<sequence>MDKTFQVPGRFVIQSTYQNPEHEDLDLKELLKDQISIPEKANSCKWPPIGLYGREVLNKTVIPYEDLARIFFFMRKGHHIPSCRPYQKVAIIVPYRNREQQLKIFFNNVLPRIYRQKQEFGIYLVEQADDYPFNRGMLSNIGYEHAMQDDMYSYDCIVIHDVDMLPEDDRNLYFCNDKVAYHLAGKMERKNYSMIYPGFFGGISSVSTKQYKMCNGFSNAFFGWGAEDDDFKRRLNNAGFPISRPLEKFSHCGDVEHIKAEPSKQRFKVYRKVGRKWKFEGLNSLQYQLIQKERKQLRLSDKMDAPEAECNLHSSPSMESKSGDNTPKETKTKSSNSCVKCIPRYPNIGDLLRVDLMRDNNFKLQLIQTK</sequence>
<dbReference type="GO" id="GO:0008378">
    <property type="term" value="F:galactosyltransferase activity"/>
    <property type="evidence" value="ECO:0007669"/>
    <property type="project" value="TreeGrafter"/>
</dbReference>
<dbReference type="SUPFAM" id="SSF53448">
    <property type="entry name" value="Nucleotide-diphospho-sugar transferases"/>
    <property type="match status" value="1"/>
</dbReference>
<dbReference type="PRINTS" id="PR02050">
    <property type="entry name" value="B14GALTRFASE"/>
</dbReference>
<organism evidence="15 16">
    <name type="scientific">Mytilus coruscus</name>
    <name type="common">Sea mussel</name>
    <dbReference type="NCBI Taxonomy" id="42192"/>
    <lineage>
        <taxon>Eukaryota</taxon>
        <taxon>Metazoa</taxon>
        <taxon>Spiralia</taxon>
        <taxon>Lophotrochozoa</taxon>
        <taxon>Mollusca</taxon>
        <taxon>Bivalvia</taxon>
        <taxon>Autobranchia</taxon>
        <taxon>Pteriomorphia</taxon>
        <taxon>Mytilida</taxon>
        <taxon>Mytiloidea</taxon>
        <taxon>Mytilidae</taxon>
        <taxon>Mytilinae</taxon>
        <taxon>Mytilus</taxon>
    </lineage>
</organism>
<dbReference type="PANTHER" id="PTHR19300">
    <property type="entry name" value="BETA-1,4-GALACTOSYLTRANSFERASE"/>
    <property type="match status" value="1"/>
</dbReference>
<dbReference type="GO" id="GO:0016020">
    <property type="term" value="C:membrane"/>
    <property type="evidence" value="ECO:0007669"/>
    <property type="project" value="UniProtKB-SubCell"/>
</dbReference>
<proteinExistence type="inferred from homology"/>
<feature type="region of interest" description="Disordered" evidence="12">
    <location>
        <begin position="308"/>
        <end position="336"/>
    </location>
</feature>
<evidence type="ECO:0000256" key="4">
    <source>
        <dbReference type="ARBA" id="ARBA00022676"/>
    </source>
</evidence>
<keyword evidence="6" id="KW-0812">Transmembrane</keyword>
<comment type="function">
    <text evidence="11">Catalyses the transfer of galactose onto proteins or lipids.</text>
</comment>
<evidence type="ECO:0000256" key="9">
    <source>
        <dbReference type="ARBA" id="ARBA00023136"/>
    </source>
</evidence>
<evidence type="ECO:0000256" key="8">
    <source>
        <dbReference type="ARBA" id="ARBA00022989"/>
    </source>
</evidence>
<dbReference type="PANTHER" id="PTHR19300:SF57">
    <property type="entry name" value="BETA-1,4-N-ACETYLGALACTOSAMINYLTRANSFERASE"/>
    <property type="match status" value="1"/>
</dbReference>
<dbReference type="InterPro" id="IPR027995">
    <property type="entry name" value="Galactosyl_T_N"/>
</dbReference>
<evidence type="ECO:0000256" key="11">
    <source>
        <dbReference type="RuleBase" id="RU368121"/>
    </source>
</evidence>
<dbReference type="GO" id="GO:0005794">
    <property type="term" value="C:Golgi apparatus"/>
    <property type="evidence" value="ECO:0007669"/>
    <property type="project" value="TreeGrafter"/>
</dbReference>
<evidence type="ECO:0000256" key="5">
    <source>
        <dbReference type="ARBA" id="ARBA00022679"/>
    </source>
</evidence>
<keyword evidence="9" id="KW-0472">Membrane</keyword>
<dbReference type="GO" id="GO:0005975">
    <property type="term" value="P:carbohydrate metabolic process"/>
    <property type="evidence" value="ECO:0007669"/>
    <property type="project" value="InterPro"/>
</dbReference>
<evidence type="ECO:0000256" key="12">
    <source>
        <dbReference type="SAM" id="MobiDB-lite"/>
    </source>
</evidence>
<reference evidence="15 16" key="1">
    <citation type="submission" date="2020-06" db="EMBL/GenBank/DDBJ databases">
        <authorList>
            <person name="Li R."/>
            <person name="Bekaert M."/>
        </authorList>
    </citation>
    <scope>NUCLEOTIDE SEQUENCE [LARGE SCALE GENOMIC DNA]</scope>
    <source>
        <strain evidence="16">wild</strain>
    </source>
</reference>
<keyword evidence="8" id="KW-1133">Transmembrane helix</keyword>
<dbReference type="UniPathway" id="UPA00378"/>
<feature type="domain" description="Galactosyltransferase N-terminal" evidence="14">
    <location>
        <begin position="74"/>
        <end position="176"/>
    </location>
</feature>
<keyword evidence="4 11" id="KW-0328">Glycosyltransferase</keyword>